<evidence type="ECO:0000256" key="2">
    <source>
        <dbReference type="ARBA" id="ARBA00008459"/>
    </source>
</evidence>
<dbReference type="InterPro" id="IPR058563">
    <property type="entry name" value="Trs120_TRAPPC9_N"/>
</dbReference>
<protein>
    <submittedName>
        <fullName evidence="6">Uncharacterized protein</fullName>
    </submittedName>
</protein>
<dbReference type="AlphaFoldDB" id="A0A553N710"/>
<organism evidence="6 7">
    <name type="scientific">Tigriopus californicus</name>
    <name type="common">Marine copepod</name>
    <dbReference type="NCBI Taxonomy" id="6832"/>
    <lineage>
        <taxon>Eukaryota</taxon>
        <taxon>Metazoa</taxon>
        <taxon>Ecdysozoa</taxon>
        <taxon>Arthropoda</taxon>
        <taxon>Crustacea</taxon>
        <taxon>Multicrustacea</taxon>
        <taxon>Hexanauplia</taxon>
        <taxon>Copepoda</taxon>
        <taxon>Harpacticoida</taxon>
        <taxon>Harpacticidae</taxon>
        <taxon>Tigriopus</taxon>
    </lineage>
</organism>
<dbReference type="InterPro" id="IPR013935">
    <property type="entry name" value="Trs120_TRAPPC9"/>
</dbReference>
<dbReference type="Proteomes" id="UP000318571">
    <property type="component" value="Chromosome 8"/>
</dbReference>
<dbReference type="Pfam" id="PF08626">
    <property type="entry name" value="TRAPPC9-Trs120"/>
    <property type="match status" value="1"/>
</dbReference>
<keyword evidence="7" id="KW-1185">Reference proteome</keyword>
<dbReference type="STRING" id="6832.A0A553N710"/>
<comment type="similarity">
    <text evidence="2">Belongs to the NIBP family.</text>
</comment>
<dbReference type="GO" id="GO:0005802">
    <property type="term" value="C:trans-Golgi network"/>
    <property type="evidence" value="ECO:0007669"/>
    <property type="project" value="TreeGrafter"/>
</dbReference>
<evidence type="ECO:0000256" key="3">
    <source>
        <dbReference type="ARBA" id="ARBA00023034"/>
    </source>
</evidence>
<keyword evidence="3" id="KW-0333">Golgi apparatus</keyword>
<comment type="caution">
    <text evidence="6">The sequence shown here is derived from an EMBL/GenBank/DDBJ whole genome shotgun (WGS) entry which is preliminary data.</text>
</comment>
<feature type="domain" description="Trs120/TRAPPC9 TPR region" evidence="5">
    <location>
        <begin position="300"/>
        <end position="427"/>
    </location>
</feature>
<dbReference type="InterPro" id="IPR058564">
    <property type="entry name" value="TPR_TRAPPC9_Trs120"/>
</dbReference>
<reference evidence="6 7" key="1">
    <citation type="journal article" date="2018" name="Nat. Ecol. Evol.">
        <title>Genomic signatures of mitonuclear coevolution across populations of Tigriopus californicus.</title>
        <authorList>
            <person name="Barreto F.S."/>
            <person name="Watson E.T."/>
            <person name="Lima T.G."/>
            <person name="Willett C.S."/>
            <person name="Edmands S."/>
            <person name="Li W."/>
            <person name="Burton R.S."/>
        </authorList>
    </citation>
    <scope>NUCLEOTIDE SEQUENCE [LARGE SCALE GENOMIC DNA]</scope>
    <source>
        <strain evidence="6 7">San Diego</strain>
    </source>
</reference>
<proteinExistence type="inferred from homology"/>
<dbReference type="EMBL" id="VCGU01000459">
    <property type="protein sequence ID" value="TRY61225.1"/>
    <property type="molecule type" value="Genomic_DNA"/>
</dbReference>
<name>A0A553N710_TIGCA</name>
<evidence type="ECO:0000313" key="6">
    <source>
        <dbReference type="EMBL" id="TRY61225.1"/>
    </source>
</evidence>
<evidence type="ECO:0000256" key="1">
    <source>
        <dbReference type="ARBA" id="ARBA00004555"/>
    </source>
</evidence>
<evidence type="ECO:0000259" key="5">
    <source>
        <dbReference type="Pfam" id="PF26251"/>
    </source>
</evidence>
<gene>
    <name evidence="6" type="ORF">TCAL_04204</name>
</gene>
<accession>A0A553N710</accession>
<sequence>MRTAVSSILSEMKDPSPLCFPDYEQTYLDHARIWILVQGASEAQLAHLRTHHARWSQPTPPGPPSQWAAFRYLTHYPLENNEWRDFQTFRGVMGLLSFVTWPEATMAVKRHRQTQAQLASSLRAHRLIAPPNCSHELQGPVLLVAPFERKDFVGLDLDSRINKKRTLGRFKKHLGDLALQSGRANEAFTFYEAALEHLKSCNDWMWLGNTVECLCALSVLAGTSFGPIFEVEPFIQEQLYRGDEFVEKCRELVVNYSKYRYSGMIETEACVKAVRVMIAQRQTLHAAEFLQNVVFINLNMTDTEKVKRFAALSELYGEIGFSRKSAFFHRVAAMRCVAPHNPQPEWELCYQLLLKTMPGYFFPMAHQGTVSTNSNHRVDSSKGWATVQVQILQELVGTARRMGDHLIAIKHLVFLLENFHHCLPTADLDTTCQEIFTLATRMKQQHLPLPKYTLHSIPKLIKFQPVSAVPESGSWGGSAESQPTGPFLFTPILNYEKRRKRCEWIKGEACEVEIDLITPPIPISVVDMRLLSEGNALDPCEVSFVMNPSDPKPIVHVKLTAIPQSFGDITLTGVSFVLFGLEVECLLKDLGLDSEENCPIVHVNPSLPRLHTHLEVLKAPVNPKSLEIYNGETLDMDLSIVGAQEEIPLILSCTMTPHVFNSCVSIMDQRLNEICIKSHPDVKTRISLRGPTTSCLSEETDEYLTSSSSSSSSTKALTLTLTLKSAPPSADSDRVPPKVCINTPMQKISLHVLPSISVCWWDVFPSENPRECYLVIDILNSTSDEAEITYLDGKKIIVIDSQAKCRVPIALEKIASPDESEASFARHIDDQVNIVWSLKKLERNGLVSLKEIQLTPNMIQTLSLCDIDWSLFVNGQQWLGMELQAQAGQPIEVTIRLSRPTLAAASTEDKHEKWRCMFSLNCHYEEEVTPSGQIKRIELPSSGSKCVRSAGNHQNVTYKAVIIAPNCGNLFLKSSCEAMIPSDQATRIVELPLVGITIQN</sequence>
<dbReference type="OMA" id="KHTSAVC"/>
<feature type="domain" description="Trs120/TRAPPC9 N-terminal" evidence="4">
    <location>
        <begin position="158"/>
        <end position="220"/>
    </location>
</feature>
<evidence type="ECO:0000313" key="7">
    <source>
        <dbReference type="Proteomes" id="UP000318571"/>
    </source>
</evidence>
<comment type="subcellular location">
    <subcellularLocation>
        <location evidence="1">Golgi apparatus</location>
    </subcellularLocation>
</comment>
<dbReference type="Pfam" id="PF26251">
    <property type="entry name" value="TPR_TRAPPC9-Trs120"/>
    <property type="match status" value="1"/>
</dbReference>
<dbReference type="PANTHER" id="PTHR21512">
    <property type="entry name" value="TRAFFICKING PROTEIN PARTICLE COMPLEX SUBUNIT 9"/>
    <property type="match status" value="1"/>
</dbReference>
<dbReference type="PANTHER" id="PTHR21512:SF5">
    <property type="entry name" value="TRAFFICKING PROTEIN PARTICLE COMPLEX SUBUNIT 9"/>
    <property type="match status" value="1"/>
</dbReference>
<evidence type="ECO:0000259" key="4">
    <source>
        <dbReference type="Pfam" id="PF08626"/>
    </source>
</evidence>